<dbReference type="KEGG" id="aten:116306381"/>
<organism evidence="2 3">
    <name type="scientific">Actinia tenebrosa</name>
    <name type="common">Australian red waratah sea anemone</name>
    <dbReference type="NCBI Taxonomy" id="6105"/>
    <lineage>
        <taxon>Eukaryota</taxon>
        <taxon>Metazoa</taxon>
        <taxon>Cnidaria</taxon>
        <taxon>Anthozoa</taxon>
        <taxon>Hexacorallia</taxon>
        <taxon>Actiniaria</taxon>
        <taxon>Actiniidae</taxon>
        <taxon>Actinia</taxon>
    </lineage>
</organism>
<dbReference type="OrthoDB" id="5963240at2759"/>
<keyword evidence="1" id="KW-0472">Membrane</keyword>
<evidence type="ECO:0000313" key="2">
    <source>
        <dbReference type="Proteomes" id="UP000515163"/>
    </source>
</evidence>
<keyword evidence="1" id="KW-1133">Transmembrane helix</keyword>
<feature type="transmembrane region" description="Helical" evidence="1">
    <location>
        <begin position="118"/>
        <end position="142"/>
    </location>
</feature>
<proteinExistence type="predicted"/>
<dbReference type="AlphaFoldDB" id="A0A6P8J2J5"/>
<reference evidence="3" key="1">
    <citation type="submission" date="2025-08" db="UniProtKB">
        <authorList>
            <consortium name="RefSeq"/>
        </authorList>
    </citation>
    <scope>IDENTIFICATION</scope>
    <source>
        <tissue evidence="3">Tentacle</tissue>
    </source>
</reference>
<accession>A0A6P8J2J5</accession>
<dbReference type="GeneID" id="116306381"/>
<protein>
    <submittedName>
        <fullName evidence="3">Uncharacterized protein LOC116306381</fullName>
    </submittedName>
</protein>
<sequence length="190" mass="21738">MPCCKTTNAWVYNLRVGQENRLYTVQLLREIGCCNENYHIFVNGEEHSAHELKYNFCSPLYGRGGKYEWEQDGHHFLLMGNFLSFTKSLGGYRLFIDGIDVNTGREFYTFWLRKGFQVIAIGLVFLLLGAALTIVVLLTTYGNSFVEIVGYILALSGLTYIIIGIIPVIRFRNPSSAYHHTEFEYSPARI</sequence>
<name>A0A6P8J2J5_ACTTE</name>
<gene>
    <name evidence="3" type="primary">LOC116306381</name>
</gene>
<keyword evidence="1" id="KW-0812">Transmembrane</keyword>
<feature type="transmembrane region" description="Helical" evidence="1">
    <location>
        <begin position="148"/>
        <end position="169"/>
    </location>
</feature>
<dbReference type="RefSeq" id="XP_031572288.1">
    <property type="nucleotide sequence ID" value="XM_031716428.1"/>
</dbReference>
<evidence type="ECO:0000313" key="3">
    <source>
        <dbReference type="RefSeq" id="XP_031572288.1"/>
    </source>
</evidence>
<dbReference type="InParanoid" id="A0A6P8J2J5"/>
<keyword evidence="2" id="KW-1185">Reference proteome</keyword>
<dbReference type="Proteomes" id="UP000515163">
    <property type="component" value="Unplaced"/>
</dbReference>
<evidence type="ECO:0000256" key="1">
    <source>
        <dbReference type="SAM" id="Phobius"/>
    </source>
</evidence>